<gene>
    <name evidence="1" type="ORF">SAMIE_1018750</name>
</gene>
<dbReference type="Proteomes" id="UP000279959">
    <property type="component" value="Chromosome"/>
</dbReference>
<organism evidence="1 2">
    <name type="scientific">Sphingobium amiense</name>
    <dbReference type="NCBI Taxonomy" id="135719"/>
    <lineage>
        <taxon>Bacteria</taxon>
        <taxon>Pseudomonadati</taxon>
        <taxon>Pseudomonadota</taxon>
        <taxon>Alphaproteobacteria</taxon>
        <taxon>Sphingomonadales</taxon>
        <taxon>Sphingomonadaceae</taxon>
        <taxon>Sphingobium</taxon>
    </lineage>
</organism>
<accession>A0A494W188</accession>
<dbReference type="EMBL" id="AP018664">
    <property type="protein sequence ID" value="BBD98374.1"/>
    <property type="molecule type" value="Genomic_DNA"/>
</dbReference>
<evidence type="ECO:0000313" key="2">
    <source>
        <dbReference type="Proteomes" id="UP000279959"/>
    </source>
</evidence>
<sequence length="126" mass="13517">MGRSDVGAVMLTVYRSAEDAKEVARFSRGLSDGPEHDDDLAFLGGYLPHAWRAQVRAIQATADISDARGLCVIVGTGEKPLRLCMASRHDSAAVATVMTSLDRDTAMEAAMLLARYAARHPMRVAG</sequence>
<proteinExistence type="predicted"/>
<dbReference type="KEGG" id="sami:SAMIE_1018750"/>
<evidence type="ECO:0000313" key="1">
    <source>
        <dbReference type="EMBL" id="BBD98374.1"/>
    </source>
</evidence>
<name>A0A494W188_9SPHN</name>
<reference evidence="1 2" key="1">
    <citation type="submission" date="2018-05" db="EMBL/GenBank/DDBJ databases">
        <title>Complete Genome Sequence of the Nonylphenol-Degrading Bacterium Sphingobium amiense DSM 16289T.</title>
        <authorList>
            <person name="Ootsuka M."/>
            <person name="Nishizawa T."/>
            <person name="Ohta H."/>
        </authorList>
    </citation>
    <scope>NUCLEOTIDE SEQUENCE [LARGE SCALE GENOMIC DNA]</scope>
    <source>
        <strain evidence="1 2">DSM 16289</strain>
    </source>
</reference>
<dbReference type="AlphaFoldDB" id="A0A494W188"/>
<protein>
    <submittedName>
        <fullName evidence="1">Uncharacterized protein</fullName>
    </submittedName>
</protein>
<keyword evidence="2" id="KW-1185">Reference proteome</keyword>